<dbReference type="HOGENOM" id="CLU_017436_7_2_11"/>
<protein>
    <recommendedName>
        <fullName evidence="1">PucR C-terminal helix-turn-helix domain-containing protein</fullName>
    </recommendedName>
</protein>
<sequence length="444" mass="48561">MDSEQPARRNPAKSRFCSDDARHLSRTEASSVACCWYAFGMQQDVEQIVERVALKLGRGLSLEDLDGVLLAYSSNQSHADRVRVNFLLSKRVPSDVSAWQLAHGIATAVRPVVVPANDELGMLGRVCVPLLVRGFRVGYLWVQLDLEEQSATAILAELPGVRDELDLLAGLLLDSNTAESEFRRRREQEFLSACGGESNAVAAVAGWKEIQGRGPWQLVTILDPDGARSDVDPIAATLTHRSAALQSTIGVNAALFSAGTETHSVVLFRESGGRADHAQVLVHYQLELAKRAGRKVDRVILGISEPFQVIRQLSGAYRQSKVAAQAAAVDQPLGELVDSRTVGVYQLFDRLVAPGGWDDTGSVHFQTLEDHDKNGELLPVLELLYDNDGSVQDVAAKLHLHRSSIYNRLGRIRQLIGADPLSGAIRLELHAALKARRWAGRPRI</sequence>
<dbReference type="PANTHER" id="PTHR33744">
    <property type="entry name" value="CARBOHYDRATE DIACID REGULATOR"/>
    <property type="match status" value="1"/>
</dbReference>
<feature type="domain" description="PucR C-terminal helix-turn-helix" evidence="1">
    <location>
        <begin position="377"/>
        <end position="435"/>
    </location>
</feature>
<dbReference type="AlphaFoldDB" id="A1RBD4"/>
<dbReference type="KEGG" id="aau:AAur_3869"/>
<name>A1RBD4_PAEAT</name>
<dbReference type="Proteomes" id="UP000000637">
    <property type="component" value="Chromosome"/>
</dbReference>
<evidence type="ECO:0000259" key="1">
    <source>
        <dbReference type="Pfam" id="PF13556"/>
    </source>
</evidence>
<dbReference type="PANTHER" id="PTHR33744:SF17">
    <property type="entry name" value="CONSERVED PROTEIN"/>
    <property type="match status" value="1"/>
</dbReference>
<evidence type="ECO:0000313" key="3">
    <source>
        <dbReference type="Proteomes" id="UP000000637"/>
    </source>
</evidence>
<dbReference type="InterPro" id="IPR051448">
    <property type="entry name" value="CdaR-like_regulators"/>
</dbReference>
<dbReference type="Pfam" id="PF13556">
    <property type="entry name" value="HTH_30"/>
    <property type="match status" value="1"/>
</dbReference>
<dbReference type="STRING" id="290340.AAur_3869"/>
<dbReference type="EMBL" id="CP000474">
    <property type="protein sequence ID" value="ABM08775.1"/>
    <property type="molecule type" value="Genomic_DNA"/>
</dbReference>
<dbReference type="InterPro" id="IPR042070">
    <property type="entry name" value="PucR_C-HTH_sf"/>
</dbReference>
<dbReference type="InterPro" id="IPR025736">
    <property type="entry name" value="PucR_C-HTH_dom"/>
</dbReference>
<evidence type="ECO:0000313" key="2">
    <source>
        <dbReference type="EMBL" id="ABM08775.1"/>
    </source>
</evidence>
<reference evidence="2 3" key="1">
    <citation type="journal article" date="2006" name="PLoS Genet.">
        <title>Secrets of soil survival revealed by the genome sequence of Arthrobacter aurescens TC1.</title>
        <authorList>
            <person name="Mongodin E.F."/>
            <person name="Shapir N."/>
            <person name="Daugherty S.C."/>
            <person name="DeBoy R.T."/>
            <person name="Emerson J.B."/>
            <person name="Shvartzbeyn A."/>
            <person name="Radune D."/>
            <person name="Vamathevan J."/>
            <person name="Riggs F."/>
            <person name="Grinberg V."/>
            <person name="Khouri H."/>
            <person name="Wackett L.P."/>
            <person name="Nelson K.E."/>
            <person name="Sadowsky M.J."/>
        </authorList>
    </citation>
    <scope>NUCLEOTIDE SEQUENCE [LARGE SCALE GENOMIC DNA]</scope>
    <source>
        <strain evidence="2 3">TC1</strain>
    </source>
</reference>
<gene>
    <name evidence="2" type="ordered locus">AAur_3869</name>
</gene>
<accession>A1RBD4</accession>
<proteinExistence type="predicted"/>
<organism evidence="2 3">
    <name type="scientific">Paenarthrobacter aurescens (strain TC1)</name>
    <dbReference type="NCBI Taxonomy" id="290340"/>
    <lineage>
        <taxon>Bacteria</taxon>
        <taxon>Bacillati</taxon>
        <taxon>Actinomycetota</taxon>
        <taxon>Actinomycetes</taxon>
        <taxon>Micrococcales</taxon>
        <taxon>Micrococcaceae</taxon>
        <taxon>Paenarthrobacter</taxon>
    </lineage>
</organism>
<keyword evidence="3" id="KW-1185">Reference proteome</keyword>
<dbReference type="Gene3D" id="1.10.10.2840">
    <property type="entry name" value="PucR C-terminal helix-turn-helix domain"/>
    <property type="match status" value="1"/>
</dbReference>
<dbReference type="eggNOG" id="COG2508">
    <property type="taxonomic scope" value="Bacteria"/>
</dbReference>